<dbReference type="Proteomes" id="UP001602245">
    <property type="component" value="Unassembled WGS sequence"/>
</dbReference>
<gene>
    <name evidence="3" type="ORF">ACFY35_23705</name>
</gene>
<dbReference type="RefSeq" id="WP_020512194.1">
    <property type="nucleotide sequence ID" value="NZ_JBIAZU010000004.1"/>
</dbReference>
<accession>A0ABW6WHF5</accession>
<comment type="caution">
    <text evidence="3">The sequence shown here is derived from an EMBL/GenBank/DDBJ whole genome shotgun (WGS) entry which is preliminary data.</text>
</comment>
<evidence type="ECO:0000313" key="3">
    <source>
        <dbReference type="EMBL" id="MFF5292458.1"/>
    </source>
</evidence>
<dbReference type="Pfam" id="PF13531">
    <property type="entry name" value="SBP_bac_11"/>
    <property type="match status" value="1"/>
</dbReference>
<dbReference type="SUPFAM" id="SSF53300">
    <property type="entry name" value="vWA-like"/>
    <property type="match status" value="1"/>
</dbReference>
<feature type="domain" description="VWFA" evidence="2">
    <location>
        <begin position="352"/>
        <end position="553"/>
    </location>
</feature>
<evidence type="ECO:0000313" key="4">
    <source>
        <dbReference type="Proteomes" id="UP001602245"/>
    </source>
</evidence>
<organism evidence="3 4">
    <name type="scientific">Paractinoplanes globisporus</name>
    <dbReference type="NCBI Taxonomy" id="113565"/>
    <lineage>
        <taxon>Bacteria</taxon>
        <taxon>Bacillati</taxon>
        <taxon>Actinomycetota</taxon>
        <taxon>Actinomycetes</taxon>
        <taxon>Micromonosporales</taxon>
        <taxon>Micromonosporaceae</taxon>
        <taxon>Paractinoplanes</taxon>
    </lineage>
</organism>
<keyword evidence="1" id="KW-0472">Membrane</keyword>
<dbReference type="InterPro" id="IPR002035">
    <property type="entry name" value="VWF_A"/>
</dbReference>
<dbReference type="InterPro" id="IPR036465">
    <property type="entry name" value="vWFA_dom_sf"/>
</dbReference>
<keyword evidence="1" id="KW-1133">Transmembrane helix</keyword>
<sequence>MSDLSRHSPLPDLDPEQPASLTVRILLASMIVGVLVVVAGGTTWWLYSQKPGDQAARPAGPCPDTVLHVVAAPEIAPVVREAARTLNNGGDCGPIGVTAQEPAITASAPEQPDVWIPSSSAWLRISLVGGVEAYRIQGDPIARSPIVLAGPTTIAGKYATGDKTTWMQLMAGVAGHQIPAVTMPDPLHSSVGMLAVYAIQSAMAHSTPDAGIAQLRALTLRSRLKDASADPTALLEKVAAATDAKAVTNDVGVFPITEQQLTTYQRGGHTIALTGSFPSDGLIEADYPYAISTSTKHADLAERLRAAIGKPLLTEAGFRTYGMDHALALPERSDKLLAPAVQWAQYRTLAFQVLLLIDASGSMNKPAVDKAGRPTTKAGLLRQSGLAATELLGDETKVGMWFFNTPTPTSRPHTEVVPFGPITAKVGATSRRTAMATAINRYKAPNEAGTPLFQTILDARAAMRPRVQPNTITLVIVLTDGTDGESTFSMPKKTFLDRLAKAEDPKRPVPVIGVGFGPDADMGTLADIAKATDGKAIAAKNPADLASAMAKAFLAAHAPT</sequence>
<dbReference type="SUPFAM" id="SSF53850">
    <property type="entry name" value="Periplasmic binding protein-like II"/>
    <property type="match status" value="1"/>
</dbReference>
<proteinExistence type="predicted"/>
<name>A0ABW6WHF5_9ACTN</name>
<evidence type="ECO:0000256" key="1">
    <source>
        <dbReference type="SAM" id="Phobius"/>
    </source>
</evidence>
<protein>
    <submittedName>
        <fullName evidence="3">Substrate-binding domain-containing protein</fullName>
    </submittedName>
</protein>
<feature type="transmembrane region" description="Helical" evidence="1">
    <location>
        <begin position="21"/>
        <end position="47"/>
    </location>
</feature>
<keyword evidence="1" id="KW-0812">Transmembrane</keyword>
<dbReference type="Gene3D" id="3.40.50.410">
    <property type="entry name" value="von Willebrand factor, type A domain"/>
    <property type="match status" value="1"/>
</dbReference>
<reference evidence="3 4" key="1">
    <citation type="submission" date="2024-10" db="EMBL/GenBank/DDBJ databases">
        <title>The Natural Products Discovery Center: Release of the First 8490 Sequenced Strains for Exploring Actinobacteria Biosynthetic Diversity.</title>
        <authorList>
            <person name="Kalkreuter E."/>
            <person name="Kautsar S.A."/>
            <person name="Yang D."/>
            <person name="Bader C.D."/>
            <person name="Teijaro C.N."/>
            <person name="Fluegel L."/>
            <person name="Davis C.M."/>
            <person name="Simpson J.R."/>
            <person name="Lauterbach L."/>
            <person name="Steele A.D."/>
            <person name="Gui C."/>
            <person name="Meng S."/>
            <person name="Li G."/>
            <person name="Viehrig K."/>
            <person name="Ye F."/>
            <person name="Su P."/>
            <person name="Kiefer A.F."/>
            <person name="Nichols A."/>
            <person name="Cepeda A.J."/>
            <person name="Yan W."/>
            <person name="Fan B."/>
            <person name="Jiang Y."/>
            <person name="Adhikari A."/>
            <person name="Zheng C.-J."/>
            <person name="Schuster L."/>
            <person name="Cowan T.M."/>
            <person name="Smanski M.J."/>
            <person name="Chevrette M.G."/>
            <person name="De Carvalho L.P.S."/>
            <person name="Shen B."/>
        </authorList>
    </citation>
    <scope>NUCLEOTIDE SEQUENCE [LARGE SCALE GENOMIC DNA]</scope>
    <source>
        <strain evidence="3 4">NPDC000087</strain>
    </source>
</reference>
<dbReference type="SMART" id="SM00327">
    <property type="entry name" value="VWA"/>
    <property type="match status" value="1"/>
</dbReference>
<dbReference type="EMBL" id="JBIAZU010000004">
    <property type="protein sequence ID" value="MFF5292458.1"/>
    <property type="molecule type" value="Genomic_DNA"/>
</dbReference>
<dbReference type="PROSITE" id="PS50234">
    <property type="entry name" value="VWFA"/>
    <property type="match status" value="1"/>
</dbReference>
<evidence type="ECO:0000259" key="2">
    <source>
        <dbReference type="PROSITE" id="PS50234"/>
    </source>
</evidence>
<keyword evidence="4" id="KW-1185">Reference proteome</keyword>